<sequence>MRRPCRSGKLRQVRIRDLQGVVALKKERTKYTAQDLVQYKSSLETYTEAQVLVRLLKELFCIETERRVIEESEIEVCLTELVFHHELAVAEAATNVLLHWRGGDGNRAVPLKHVKIGGEPGVSSFQGSL</sequence>
<protein>
    <submittedName>
        <fullName evidence="1">Uncharacterized protein</fullName>
    </submittedName>
</protein>
<dbReference type="EMBL" id="CP151503">
    <property type="protein sequence ID" value="WZN60692.1"/>
    <property type="molecule type" value="Genomic_DNA"/>
</dbReference>
<evidence type="ECO:0000313" key="1">
    <source>
        <dbReference type="EMBL" id="WZN60692.1"/>
    </source>
</evidence>
<reference evidence="1 2" key="1">
    <citation type="submission" date="2024-03" db="EMBL/GenBank/DDBJ databases">
        <title>Complete genome sequence of the green alga Chloropicon roscoffensis RCC1871.</title>
        <authorList>
            <person name="Lemieux C."/>
            <person name="Pombert J.-F."/>
            <person name="Otis C."/>
            <person name="Turmel M."/>
        </authorList>
    </citation>
    <scope>NUCLEOTIDE SEQUENCE [LARGE SCALE GENOMIC DNA]</scope>
    <source>
        <strain evidence="1 2">RCC1871</strain>
    </source>
</reference>
<proteinExistence type="predicted"/>
<keyword evidence="2" id="KW-1185">Reference proteome</keyword>
<gene>
    <name evidence="1" type="ORF">HKI87_03g22260</name>
</gene>
<accession>A0AAX4P497</accession>
<organism evidence="1 2">
    <name type="scientific">Chloropicon roscoffensis</name>
    <dbReference type="NCBI Taxonomy" id="1461544"/>
    <lineage>
        <taxon>Eukaryota</taxon>
        <taxon>Viridiplantae</taxon>
        <taxon>Chlorophyta</taxon>
        <taxon>Chloropicophyceae</taxon>
        <taxon>Chloropicales</taxon>
        <taxon>Chloropicaceae</taxon>
        <taxon>Chloropicon</taxon>
    </lineage>
</organism>
<dbReference type="AlphaFoldDB" id="A0AAX4P497"/>
<evidence type="ECO:0000313" key="2">
    <source>
        <dbReference type="Proteomes" id="UP001472866"/>
    </source>
</evidence>
<name>A0AAX4P497_9CHLO</name>
<dbReference type="Proteomes" id="UP001472866">
    <property type="component" value="Chromosome 03"/>
</dbReference>